<keyword evidence="3" id="KW-1185">Reference proteome</keyword>
<dbReference type="AlphaFoldDB" id="A0A9Q3Q8B3"/>
<proteinExistence type="predicted"/>
<protein>
    <submittedName>
        <fullName evidence="2">Uncharacterized protein</fullName>
    </submittedName>
</protein>
<gene>
    <name evidence="2" type="ORF">O181_128888</name>
</gene>
<organism evidence="2 3">
    <name type="scientific">Austropuccinia psidii MF-1</name>
    <dbReference type="NCBI Taxonomy" id="1389203"/>
    <lineage>
        <taxon>Eukaryota</taxon>
        <taxon>Fungi</taxon>
        <taxon>Dikarya</taxon>
        <taxon>Basidiomycota</taxon>
        <taxon>Pucciniomycotina</taxon>
        <taxon>Pucciniomycetes</taxon>
        <taxon>Pucciniales</taxon>
        <taxon>Sphaerophragmiaceae</taxon>
        <taxon>Austropuccinia</taxon>
    </lineage>
</organism>
<dbReference type="OrthoDB" id="10261522at2759"/>
<dbReference type="EMBL" id="AVOT02133179">
    <property type="protein sequence ID" value="MBW0589173.1"/>
    <property type="molecule type" value="Genomic_DNA"/>
</dbReference>
<reference evidence="2" key="1">
    <citation type="submission" date="2021-03" db="EMBL/GenBank/DDBJ databases">
        <title>Draft genome sequence of rust myrtle Austropuccinia psidii MF-1, a brazilian biotype.</title>
        <authorList>
            <person name="Quecine M.C."/>
            <person name="Pachon D.M.R."/>
            <person name="Bonatelli M.L."/>
            <person name="Correr F.H."/>
            <person name="Franceschini L.M."/>
            <person name="Leite T.F."/>
            <person name="Margarido G.R.A."/>
            <person name="Almeida C.A."/>
            <person name="Ferrarezi J.A."/>
            <person name="Labate C.A."/>
        </authorList>
    </citation>
    <scope>NUCLEOTIDE SEQUENCE</scope>
    <source>
        <strain evidence="2">MF-1</strain>
    </source>
</reference>
<feature type="region of interest" description="Disordered" evidence="1">
    <location>
        <begin position="1"/>
        <end position="26"/>
    </location>
</feature>
<name>A0A9Q3Q8B3_9BASI</name>
<accession>A0A9Q3Q8B3</accession>
<evidence type="ECO:0000256" key="1">
    <source>
        <dbReference type="SAM" id="MobiDB-lite"/>
    </source>
</evidence>
<evidence type="ECO:0000313" key="2">
    <source>
        <dbReference type="EMBL" id="MBW0589173.1"/>
    </source>
</evidence>
<dbReference type="Proteomes" id="UP000765509">
    <property type="component" value="Unassembled WGS sequence"/>
</dbReference>
<sequence>MPISKEDSLTHQSGNPWRQSEDHSRTPITWPCRSWAGNYIQDHSKRILRGYVVFQSVIKASSTSILLGQLNWSIQASINQPECPWPNWAHSIFHCGN</sequence>
<comment type="caution">
    <text evidence="2">The sequence shown here is derived from an EMBL/GenBank/DDBJ whole genome shotgun (WGS) entry which is preliminary data.</text>
</comment>
<evidence type="ECO:0000313" key="3">
    <source>
        <dbReference type="Proteomes" id="UP000765509"/>
    </source>
</evidence>